<evidence type="ECO:0000313" key="3">
    <source>
        <dbReference type="EMBL" id="GCC22850.1"/>
    </source>
</evidence>
<reference evidence="3 4" key="1">
    <citation type="journal article" date="2018" name="Nat. Ecol. Evol.">
        <title>Shark genomes provide insights into elasmobranch evolution and the origin of vertebrates.</title>
        <authorList>
            <person name="Hara Y"/>
            <person name="Yamaguchi K"/>
            <person name="Onimaru K"/>
            <person name="Kadota M"/>
            <person name="Koyanagi M"/>
            <person name="Keeley SD"/>
            <person name="Tatsumi K"/>
            <person name="Tanaka K"/>
            <person name="Motone F"/>
            <person name="Kageyama Y"/>
            <person name="Nozu R"/>
            <person name="Adachi N"/>
            <person name="Nishimura O"/>
            <person name="Nakagawa R"/>
            <person name="Tanegashima C"/>
            <person name="Kiyatake I"/>
            <person name="Matsumoto R"/>
            <person name="Murakumo K"/>
            <person name="Nishida K"/>
            <person name="Terakita A"/>
            <person name="Kuratani S"/>
            <person name="Sato K"/>
            <person name="Hyodo S Kuraku.S."/>
        </authorList>
    </citation>
    <scope>NUCLEOTIDE SEQUENCE [LARGE SCALE GENOMIC DNA]</scope>
</reference>
<accession>A0A401RXG7</accession>
<dbReference type="OrthoDB" id="9946631at2759"/>
<keyword evidence="2" id="KW-1133">Transmembrane helix</keyword>
<protein>
    <submittedName>
        <fullName evidence="3">Uncharacterized protein</fullName>
    </submittedName>
</protein>
<evidence type="ECO:0000256" key="2">
    <source>
        <dbReference type="SAM" id="Phobius"/>
    </source>
</evidence>
<feature type="transmembrane region" description="Helical" evidence="2">
    <location>
        <begin position="113"/>
        <end position="134"/>
    </location>
</feature>
<sequence>MGVNVSGSLKIADQDDKLVKKVYGTVSLLSNAWTVEQLLGCDWESAEEKTVVLQRRESRYQAGFSLIEGGSVMMEAVLEMVSHDRTTLLLGFFMASGPQNLQVGSGALHFPQLVLVTSIAILLLLIMLVIPCAFCRRVYWRIRKGANSFAGQQKVVFMKNHNVPVQAKDDSKGTKANRMTPSTDQQTEKVDSVNLRRIPSIPLTSIIQIEESSDDNLYEVVKDIQVNEWASKQENPEPQNLEYMTPCETVSSADSKQMDECSNKNKEAVEGLTSAPIYAKIIKQRNKANQSQVREKFEVQDEVEIEEPPPIPDKHFDEEGSAQC</sequence>
<evidence type="ECO:0000313" key="4">
    <source>
        <dbReference type="Proteomes" id="UP000287033"/>
    </source>
</evidence>
<gene>
    <name evidence="3" type="ORF">chiPu_0001240</name>
</gene>
<keyword evidence="2" id="KW-0472">Membrane</keyword>
<keyword evidence="4" id="KW-1185">Reference proteome</keyword>
<dbReference type="Proteomes" id="UP000287033">
    <property type="component" value="Unassembled WGS sequence"/>
</dbReference>
<comment type="caution">
    <text evidence="3">The sequence shown here is derived from an EMBL/GenBank/DDBJ whole genome shotgun (WGS) entry which is preliminary data.</text>
</comment>
<dbReference type="EMBL" id="BEZZ01000018">
    <property type="protein sequence ID" value="GCC22850.1"/>
    <property type="molecule type" value="Genomic_DNA"/>
</dbReference>
<evidence type="ECO:0000256" key="1">
    <source>
        <dbReference type="SAM" id="MobiDB-lite"/>
    </source>
</evidence>
<dbReference type="AlphaFoldDB" id="A0A401RXG7"/>
<proteinExistence type="predicted"/>
<keyword evidence="2" id="KW-0812">Transmembrane</keyword>
<organism evidence="3 4">
    <name type="scientific">Chiloscyllium punctatum</name>
    <name type="common">Brownbanded bambooshark</name>
    <name type="synonym">Hemiscyllium punctatum</name>
    <dbReference type="NCBI Taxonomy" id="137246"/>
    <lineage>
        <taxon>Eukaryota</taxon>
        <taxon>Metazoa</taxon>
        <taxon>Chordata</taxon>
        <taxon>Craniata</taxon>
        <taxon>Vertebrata</taxon>
        <taxon>Chondrichthyes</taxon>
        <taxon>Elasmobranchii</taxon>
        <taxon>Galeomorphii</taxon>
        <taxon>Galeoidea</taxon>
        <taxon>Orectolobiformes</taxon>
        <taxon>Hemiscylliidae</taxon>
        <taxon>Chiloscyllium</taxon>
    </lineage>
</organism>
<feature type="region of interest" description="Disordered" evidence="1">
    <location>
        <begin position="167"/>
        <end position="187"/>
    </location>
</feature>
<feature type="region of interest" description="Disordered" evidence="1">
    <location>
        <begin position="288"/>
        <end position="324"/>
    </location>
</feature>
<name>A0A401RXG7_CHIPU</name>